<feature type="compositionally biased region" description="Basic and acidic residues" evidence="1">
    <location>
        <begin position="1"/>
        <end position="19"/>
    </location>
</feature>
<reference evidence="2 3" key="1">
    <citation type="submission" date="2014-08" db="EMBL/GenBank/DDBJ databases">
        <title>Complete genome sequence of Corynebacterium phocae M408/89/1(T)(=DSM 44612(T)), isolated from the common seal (Phoca vitulina).</title>
        <authorList>
            <person name="Ruckert C."/>
            <person name="Albersmeier A."/>
            <person name="Winkler A."/>
            <person name="Kalinowski J."/>
        </authorList>
    </citation>
    <scope>NUCLEOTIDE SEQUENCE [LARGE SCALE GENOMIC DNA]</scope>
    <source>
        <strain evidence="2 3">M408/89/1</strain>
    </source>
</reference>
<dbReference type="InterPro" id="IPR025447">
    <property type="entry name" value="DUF4192"/>
</dbReference>
<gene>
    <name evidence="2" type="ORF">CPHO_05210</name>
</gene>
<sequence length="415" mass="45462">MKNNKDKSDKHSHSTHEPQQDPQARKGNPPAEPAREAVMAPKGATPGYLISNVPGALGFFPLESLVVMGFEQNGSLLELGPVARLDLDNVKRQCDEAFSAVESYSDVIFAFVVSYRPLKELDWIADFLFEYSSATDRGFDACWHTPEISLGQPYELWFGPEYGDKEPMPRWAEGKIPTITDAASMTNWIGQGKLPEITRDDGIRQLNKRNPFITAANARAMTVQATKKSRAIVDAQIRLATGKATGLKPNSVVCVKAEQIRETALRLITECEGLDLDHVYAKQEALLELGSWLATATLRDVVLGVLIEHPATAEVLMLATMHTYSGTIRINALVIYAAVCIVQDMAMVGGLALSVATTEDPTHRLASLVNQAYRAGLHSRLVDNLTKGSELAVQNWKTHPRASARTRPSRGETAA</sequence>
<dbReference type="Pfam" id="PF13830">
    <property type="entry name" value="DUF4192"/>
    <property type="match status" value="1"/>
</dbReference>
<dbReference type="EMBL" id="CP009249">
    <property type="protein sequence ID" value="APT92392.1"/>
    <property type="molecule type" value="Genomic_DNA"/>
</dbReference>
<dbReference type="OrthoDB" id="3268175at2"/>
<dbReference type="KEGG" id="cpho:CPHO_05210"/>
<accession>A0A1L7D384</accession>
<evidence type="ECO:0008006" key="4">
    <source>
        <dbReference type="Google" id="ProtNLM"/>
    </source>
</evidence>
<evidence type="ECO:0000256" key="1">
    <source>
        <dbReference type="SAM" id="MobiDB-lite"/>
    </source>
</evidence>
<evidence type="ECO:0000313" key="3">
    <source>
        <dbReference type="Proteomes" id="UP000185491"/>
    </source>
</evidence>
<dbReference type="Proteomes" id="UP000185491">
    <property type="component" value="Chromosome"/>
</dbReference>
<feature type="compositionally biased region" description="Basic residues" evidence="1">
    <location>
        <begin position="398"/>
        <end position="408"/>
    </location>
</feature>
<dbReference type="AlphaFoldDB" id="A0A1L7D384"/>
<protein>
    <recommendedName>
        <fullName evidence="4">DUF4192 domain-containing protein</fullName>
    </recommendedName>
</protein>
<organism evidence="2 3">
    <name type="scientific">Corynebacterium phocae</name>
    <dbReference type="NCBI Taxonomy" id="161895"/>
    <lineage>
        <taxon>Bacteria</taxon>
        <taxon>Bacillati</taxon>
        <taxon>Actinomycetota</taxon>
        <taxon>Actinomycetes</taxon>
        <taxon>Mycobacteriales</taxon>
        <taxon>Corynebacteriaceae</taxon>
        <taxon>Corynebacterium</taxon>
    </lineage>
</organism>
<name>A0A1L7D384_9CORY</name>
<feature type="region of interest" description="Disordered" evidence="1">
    <location>
        <begin position="396"/>
        <end position="415"/>
    </location>
</feature>
<proteinExistence type="predicted"/>
<keyword evidence="3" id="KW-1185">Reference proteome</keyword>
<dbReference type="RefSeq" id="WP_075733809.1">
    <property type="nucleotide sequence ID" value="NZ_CP009249.1"/>
</dbReference>
<feature type="region of interest" description="Disordered" evidence="1">
    <location>
        <begin position="1"/>
        <end position="35"/>
    </location>
</feature>
<evidence type="ECO:0000313" key="2">
    <source>
        <dbReference type="EMBL" id="APT92392.1"/>
    </source>
</evidence>